<keyword evidence="8" id="KW-0256">Endoplasmic reticulum</keyword>
<evidence type="ECO:0000256" key="14">
    <source>
        <dbReference type="PIRSR" id="PIRSR602401-1"/>
    </source>
</evidence>
<evidence type="ECO:0000313" key="17">
    <source>
        <dbReference type="Proteomes" id="UP000749559"/>
    </source>
</evidence>
<dbReference type="PANTHER" id="PTHR24289:SF21">
    <property type="entry name" value="CYTOCHROME P450 1A"/>
    <property type="match status" value="1"/>
</dbReference>
<proteinExistence type="inferred from homology"/>
<evidence type="ECO:0000256" key="4">
    <source>
        <dbReference type="ARBA" id="ARBA00010617"/>
    </source>
</evidence>
<dbReference type="GO" id="GO:0005789">
    <property type="term" value="C:endoplasmic reticulum membrane"/>
    <property type="evidence" value="ECO:0007669"/>
    <property type="project" value="UniProtKB-SubCell"/>
</dbReference>
<dbReference type="PRINTS" id="PR00463">
    <property type="entry name" value="EP450I"/>
</dbReference>
<evidence type="ECO:0000256" key="1">
    <source>
        <dbReference type="ARBA" id="ARBA00001971"/>
    </source>
</evidence>
<name>A0A8S4PMZ4_OWEFU</name>
<sequence length="509" mass="59291">MLTECFFGFLVIAFTKWIYDRLTQKRCTVPGPYGLPLIGNMHQIIKSPLPLLEKWRKTYGDVYKINVAMSDVVVVHGEAIYEVLVTKSDDYAGRPPNERFGIVNDYQDILTRSADAQWKDYRKIAHQGLRQYGTGFDRIEQISMDEIQDCVERFDREDPFDPYEDMYLTVANIALIVLMGERFDKNDDMFKLTVKVDRDSLRVFGINCAYMDILPWTMNIPHESGRIFKEARVGMNTLKELCVKKTKKTFDGDNLRGVFDAIFKEQEKRKNTDQPLSDTVFKGISLNLIIAAIVTTSTALKSMIAYLLDYPDIQEKLHKEIDDAIGERIPTLEDRKRMPYTEAFILESLRFMSHIPFAIPHETMVDVTLNGYYIPKGTQVWTNLYSLHHDERYFKSREALTRSSMGLHHDERYFPDPWTFKPDRFLDDAGELIPTDQRKLLMPFGAGRRVCVGEQMARVRIFLFMTTMLQRYEFLPEKPGCPPNYDPRDGVMGTVLKMKDYKIRVKKRD</sequence>
<accession>A0A8S4PMZ4</accession>
<evidence type="ECO:0000256" key="9">
    <source>
        <dbReference type="ARBA" id="ARBA00022848"/>
    </source>
</evidence>
<organism evidence="16 17">
    <name type="scientific">Owenia fusiformis</name>
    <name type="common">Polychaete worm</name>
    <dbReference type="NCBI Taxonomy" id="6347"/>
    <lineage>
        <taxon>Eukaryota</taxon>
        <taxon>Metazoa</taxon>
        <taxon>Spiralia</taxon>
        <taxon>Lophotrochozoa</taxon>
        <taxon>Annelida</taxon>
        <taxon>Polychaeta</taxon>
        <taxon>Sedentaria</taxon>
        <taxon>Canalipalpata</taxon>
        <taxon>Sabellida</taxon>
        <taxon>Oweniida</taxon>
        <taxon>Oweniidae</taxon>
        <taxon>Owenia</taxon>
    </lineage>
</organism>
<comment type="subcellular location">
    <subcellularLocation>
        <location evidence="3">Endoplasmic reticulum membrane</location>
        <topology evidence="3">Peripheral membrane protein</topology>
    </subcellularLocation>
    <subcellularLocation>
        <location evidence="2">Microsome membrane</location>
        <topology evidence="2">Peripheral membrane protein</topology>
    </subcellularLocation>
</comment>
<dbReference type="GO" id="GO:0004508">
    <property type="term" value="F:steroid 17-alpha-monooxygenase activity"/>
    <property type="evidence" value="ECO:0007669"/>
    <property type="project" value="TreeGrafter"/>
</dbReference>
<dbReference type="InterPro" id="IPR036396">
    <property type="entry name" value="Cyt_P450_sf"/>
</dbReference>
<dbReference type="AlphaFoldDB" id="A0A8S4PMZ4"/>
<keyword evidence="10 15" id="KW-0560">Oxidoreductase</keyword>
<evidence type="ECO:0000256" key="10">
    <source>
        <dbReference type="ARBA" id="ARBA00023002"/>
    </source>
</evidence>
<dbReference type="Pfam" id="PF00067">
    <property type="entry name" value="p450"/>
    <property type="match status" value="2"/>
</dbReference>
<keyword evidence="6 14" id="KW-0349">Heme</keyword>
<evidence type="ECO:0000256" key="6">
    <source>
        <dbReference type="ARBA" id="ARBA00022617"/>
    </source>
</evidence>
<dbReference type="GO" id="GO:0005506">
    <property type="term" value="F:iron ion binding"/>
    <property type="evidence" value="ECO:0007669"/>
    <property type="project" value="InterPro"/>
</dbReference>
<comment type="similarity">
    <text evidence="4 15">Belongs to the cytochrome P450 family.</text>
</comment>
<dbReference type="OrthoDB" id="1470350at2759"/>
<dbReference type="EMBL" id="CAIIXF020000008">
    <property type="protein sequence ID" value="CAH1793048.1"/>
    <property type="molecule type" value="Genomic_DNA"/>
</dbReference>
<keyword evidence="12 15" id="KW-0503">Monooxygenase</keyword>
<dbReference type="InterPro" id="IPR002401">
    <property type="entry name" value="Cyt_P450_E_grp-I"/>
</dbReference>
<keyword evidence="11 14" id="KW-0408">Iron</keyword>
<comment type="caution">
    <text evidence="16">The sequence shown here is derived from an EMBL/GenBank/DDBJ whole genome shotgun (WGS) entry which is preliminary data.</text>
</comment>
<keyword evidence="13" id="KW-0472">Membrane</keyword>
<dbReference type="FunFam" id="1.10.630.10:FF:000238">
    <property type="entry name" value="Cytochrome P450 2A6"/>
    <property type="match status" value="1"/>
</dbReference>
<keyword evidence="9" id="KW-0492">Microsome</keyword>
<keyword evidence="17" id="KW-1185">Reference proteome</keyword>
<evidence type="ECO:0000256" key="11">
    <source>
        <dbReference type="ARBA" id="ARBA00023004"/>
    </source>
</evidence>
<dbReference type="InterPro" id="IPR017972">
    <property type="entry name" value="Cyt_P450_CS"/>
</dbReference>
<feature type="binding site" description="axial binding residue" evidence="14">
    <location>
        <position position="451"/>
    </location>
    <ligand>
        <name>heme</name>
        <dbReference type="ChEBI" id="CHEBI:30413"/>
    </ligand>
    <ligandPart>
        <name>Fe</name>
        <dbReference type="ChEBI" id="CHEBI:18248"/>
    </ligandPart>
</feature>
<dbReference type="SUPFAM" id="SSF48264">
    <property type="entry name" value="Cytochrome P450"/>
    <property type="match status" value="1"/>
</dbReference>
<dbReference type="PROSITE" id="PS00086">
    <property type="entry name" value="CYTOCHROME_P450"/>
    <property type="match status" value="1"/>
</dbReference>
<evidence type="ECO:0000256" key="7">
    <source>
        <dbReference type="ARBA" id="ARBA00022723"/>
    </source>
</evidence>
<evidence type="ECO:0000256" key="2">
    <source>
        <dbReference type="ARBA" id="ARBA00004174"/>
    </source>
</evidence>
<dbReference type="GO" id="GO:0042446">
    <property type="term" value="P:hormone biosynthetic process"/>
    <property type="evidence" value="ECO:0007669"/>
    <property type="project" value="TreeGrafter"/>
</dbReference>
<evidence type="ECO:0000256" key="5">
    <source>
        <dbReference type="ARBA" id="ARBA00012109"/>
    </source>
</evidence>
<dbReference type="EC" id="1.14.14.1" evidence="5"/>
<dbReference type="GO" id="GO:0042448">
    <property type="term" value="P:progesterone metabolic process"/>
    <property type="evidence" value="ECO:0007669"/>
    <property type="project" value="TreeGrafter"/>
</dbReference>
<dbReference type="PANTHER" id="PTHR24289">
    <property type="entry name" value="STEROID 17-ALPHA-HYDROXYLASE/17,20 LYASE"/>
    <property type="match status" value="1"/>
</dbReference>
<dbReference type="InterPro" id="IPR001128">
    <property type="entry name" value="Cyt_P450"/>
</dbReference>
<dbReference type="GO" id="GO:0020037">
    <property type="term" value="F:heme binding"/>
    <property type="evidence" value="ECO:0007669"/>
    <property type="project" value="InterPro"/>
</dbReference>
<keyword evidence="7 14" id="KW-0479">Metal-binding</keyword>
<evidence type="ECO:0000256" key="3">
    <source>
        <dbReference type="ARBA" id="ARBA00004406"/>
    </source>
</evidence>
<evidence type="ECO:0000256" key="15">
    <source>
        <dbReference type="RuleBase" id="RU000461"/>
    </source>
</evidence>
<evidence type="ECO:0000256" key="12">
    <source>
        <dbReference type="ARBA" id="ARBA00023033"/>
    </source>
</evidence>
<reference evidence="16" key="1">
    <citation type="submission" date="2022-03" db="EMBL/GenBank/DDBJ databases">
        <authorList>
            <person name="Martin C."/>
        </authorList>
    </citation>
    <scope>NUCLEOTIDE SEQUENCE</scope>
</reference>
<dbReference type="PRINTS" id="PR00385">
    <property type="entry name" value="P450"/>
</dbReference>
<gene>
    <name evidence="16" type="ORF">OFUS_LOCUS17949</name>
</gene>
<comment type="cofactor">
    <cofactor evidence="1 14">
        <name>heme</name>
        <dbReference type="ChEBI" id="CHEBI:30413"/>
    </cofactor>
</comment>
<evidence type="ECO:0000256" key="8">
    <source>
        <dbReference type="ARBA" id="ARBA00022824"/>
    </source>
</evidence>
<evidence type="ECO:0000256" key="13">
    <source>
        <dbReference type="ARBA" id="ARBA00023136"/>
    </source>
</evidence>
<dbReference type="Proteomes" id="UP000749559">
    <property type="component" value="Unassembled WGS sequence"/>
</dbReference>
<protein>
    <recommendedName>
        <fullName evidence="5">unspecific monooxygenase</fullName>
        <ecNumber evidence="5">1.14.14.1</ecNumber>
    </recommendedName>
</protein>
<dbReference type="Gene3D" id="1.10.630.10">
    <property type="entry name" value="Cytochrome P450"/>
    <property type="match status" value="1"/>
</dbReference>
<evidence type="ECO:0000313" key="16">
    <source>
        <dbReference type="EMBL" id="CAH1793048.1"/>
    </source>
</evidence>